<gene>
    <name evidence="3" type="ORF">ACJRO7_027946</name>
</gene>
<dbReference type="AlphaFoldDB" id="A0ABD3JTP3"/>
<proteinExistence type="predicted"/>
<reference evidence="3 4" key="1">
    <citation type="submission" date="2024-11" db="EMBL/GenBank/DDBJ databases">
        <title>Chromosome-level genome assembly of Eucalyptus globulus Labill. provides insights into its genome evolution.</title>
        <authorList>
            <person name="Li X."/>
        </authorList>
    </citation>
    <scope>NUCLEOTIDE SEQUENCE [LARGE SCALE GENOMIC DNA]</scope>
    <source>
        <strain evidence="3">CL2024</strain>
        <tissue evidence="3">Fresh tender leaves</tissue>
    </source>
</reference>
<feature type="transmembrane region" description="Helical" evidence="2">
    <location>
        <begin position="43"/>
        <end position="63"/>
    </location>
</feature>
<sequence>MPKEDSTSPIEPSRPRLRSDDVELAHFAKPPPHRNQRRSSSKCFVYALAPIIILRAAFLGFTLTVRIKSPELRLHCVDVKSLEYSTVASFSLPQQRRWLGRPSFGTPTSGVRVLERHGWRAGARERARVTVKMEVRSSEVAADVDGSRSLASDVGSNIARARTPERAKMREPEILNLGKGRERRGVKKGEGLQRKDNLQKKTLPFVLLL</sequence>
<protein>
    <submittedName>
        <fullName evidence="3">Uncharacterized protein</fullName>
    </submittedName>
</protein>
<evidence type="ECO:0000256" key="2">
    <source>
        <dbReference type="SAM" id="Phobius"/>
    </source>
</evidence>
<evidence type="ECO:0000313" key="3">
    <source>
        <dbReference type="EMBL" id="KAL3731000.1"/>
    </source>
</evidence>
<feature type="region of interest" description="Disordered" evidence="1">
    <location>
        <begin position="1"/>
        <end position="39"/>
    </location>
</feature>
<organism evidence="3 4">
    <name type="scientific">Eucalyptus globulus</name>
    <name type="common">Tasmanian blue gum</name>
    <dbReference type="NCBI Taxonomy" id="34317"/>
    <lineage>
        <taxon>Eukaryota</taxon>
        <taxon>Viridiplantae</taxon>
        <taxon>Streptophyta</taxon>
        <taxon>Embryophyta</taxon>
        <taxon>Tracheophyta</taxon>
        <taxon>Spermatophyta</taxon>
        <taxon>Magnoliopsida</taxon>
        <taxon>eudicotyledons</taxon>
        <taxon>Gunneridae</taxon>
        <taxon>Pentapetalae</taxon>
        <taxon>rosids</taxon>
        <taxon>malvids</taxon>
        <taxon>Myrtales</taxon>
        <taxon>Myrtaceae</taxon>
        <taxon>Myrtoideae</taxon>
        <taxon>Eucalypteae</taxon>
        <taxon>Eucalyptus</taxon>
    </lineage>
</organism>
<keyword evidence="2" id="KW-0812">Transmembrane</keyword>
<keyword evidence="2" id="KW-0472">Membrane</keyword>
<keyword evidence="4" id="KW-1185">Reference proteome</keyword>
<keyword evidence="2" id="KW-1133">Transmembrane helix</keyword>
<accession>A0ABD3JTP3</accession>
<name>A0ABD3JTP3_EUCGL</name>
<dbReference type="EMBL" id="JBJKBG010000007">
    <property type="protein sequence ID" value="KAL3731000.1"/>
    <property type="molecule type" value="Genomic_DNA"/>
</dbReference>
<comment type="caution">
    <text evidence="3">The sequence shown here is derived from an EMBL/GenBank/DDBJ whole genome shotgun (WGS) entry which is preliminary data.</text>
</comment>
<evidence type="ECO:0000313" key="4">
    <source>
        <dbReference type="Proteomes" id="UP001634007"/>
    </source>
</evidence>
<evidence type="ECO:0000256" key="1">
    <source>
        <dbReference type="SAM" id="MobiDB-lite"/>
    </source>
</evidence>
<dbReference type="Proteomes" id="UP001634007">
    <property type="component" value="Unassembled WGS sequence"/>
</dbReference>
<feature type="compositionally biased region" description="Basic and acidic residues" evidence="1">
    <location>
        <begin position="13"/>
        <end position="26"/>
    </location>
</feature>